<reference evidence="1 2" key="1">
    <citation type="journal article" date="2017" name="Water Res.">
        <title>Discovery and metagenomic analysis of an anammox bacterial enrichment related to Candidatus "Brocadia caroliniensis" in a full-scale glycerol-fed nitritation-denitritation separate centrate treatment process.</title>
        <authorList>
            <person name="Park H."/>
            <person name="Brotto A.C."/>
            <person name="van Loosdrecht M.C."/>
            <person name="Chandran K."/>
        </authorList>
    </citation>
    <scope>NUCLEOTIDE SEQUENCE [LARGE SCALE GENOMIC DNA]</scope>
    <source>
        <strain evidence="1">26THWARD</strain>
    </source>
</reference>
<dbReference type="PANTHER" id="PTHR30298:SF0">
    <property type="entry name" value="PROTEIN YBFL-RELATED"/>
    <property type="match status" value="1"/>
</dbReference>
<dbReference type="NCBIfam" id="NF033564">
    <property type="entry name" value="transpos_ISAs1"/>
    <property type="match status" value="1"/>
</dbReference>
<dbReference type="PANTHER" id="PTHR30298">
    <property type="entry name" value="H REPEAT-ASSOCIATED PREDICTED TRANSPOSASE"/>
    <property type="match status" value="1"/>
</dbReference>
<dbReference type="STRING" id="1004156.AYP45_10090"/>
<dbReference type="Proteomes" id="UP000189681">
    <property type="component" value="Unassembled WGS sequence"/>
</dbReference>
<dbReference type="InterPro" id="IPR051698">
    <property type="entry name" value="Transposase_11-like"/>
</dbReference>
<accession>A0A1V4ASY4</accession>
<evidence type="ECO:0008006" key="3">
    <source>
        <dbReference type="Google" id="ProtNLM"/>
    </source>
</evidence>
<evidence type="ECO:0000313" key="1">
    <source>
        <dbReference type="EMBL" id="OOP56253.1"/>
    </source>
</evidence>
<evidence type="ECO:0000313" key="2">
    <source>
        <dbReference type="Proteomes" id="UP000189681"/>
    </source>
</evidence>
<gene>
    <name evidence="1" type="ORF">AYP45_10090</name>
</gene>
<proteinExistence type="predicted"/>
<dbReference type="InterPro" id="IPR047647">
    <property type="entry name" value="ISAs1_transpos"/>
</dbReference>
<name>A0A1V4ASY4_9BACT</name>
<dbReference type="EMBL" id="AYTS01000087">
    <property type="protein sequence ID" value="OOP56253.1"/>
    <property type="molecule type" value="Genomic_DNA"/>
</dbReference>
<protein>
    <recommendedName>
        <fullName evidence="3">Transposase IS4-like domain-containing protein</fullName>
    </recommendedName>
</protein>
<sequence>MQYFKADETSESTLRRFLQDVDAEAVDAALYGWLQSLSRKDTTLAIDGKTLRGAYQENGRKIHLLSAFLQQKCVVIAQCPVDSKTNEIPALQTLLGPLDIKDHIVTGDALPYPERHGMLHR</sequence>
<organism evidence="1 2">
    <name type="scientific">Candidatus Brocadia carolinensis</name>
    <dbReference type="NCBI Taxonomy" id="1004156"/>
    <lineage>
        <taxon>Bacteria</taxon>
        <taxon>Pseudomonadati</taxon>
        <taxon>Planctomycetota</taxon>
        <taxon>Candidatus Brocadiia</taxon>
        <taxon>Candidatus Brocadiales</taxon>
        <taxon>Candidatus Brocadiaceae</taxon>
        <taxon>Candidatus Brocadia</taxon>
    </lineage>
</organism>
<comment type="caution">
    <text evidence="1">The sequence shown here is derived from an EMBL/GenBank/DDBJ whole genome shotgun (WGS) entry which is preliminary data.</text>
</comment>
<dbReference type="AlphaFoldDB" id="A0A1V4ASY4"/>